<evidence type="ECO:0000259" key="1">
    <source>
        <dbReference type="Pfam" id="PF13490"/>
    </source>
</evidence>
<organism evidence="2 3">
    <name type="scientific">Evansella tamaricis</name>
    <dbReference type="NCBI Taxonomy" id="2069301"/>
    <lineage>
        <taxon>Bacteria</taxon>
        <taxon>Bacillati</taxon>
        <taxon>Bacillota</taxon>
        <taxon>Bacilli</taxon>
        <taxon>Bacillales</taxon>
        <taxon>Bacillaceae</taxon>
        <taxon>Evansella</taxon>
    </lineage>
</organism>
<dbReference type="EMBL" id="JAHQCS010000189">
    <property type="protein sequence ID" value="MBU9714921.1"/>
    <property type="molecule type" value="Genomic_DNA"/>
</dbReference>
<proteinExistence type="predicted"/>
<evidence type="ECO:0000313" key="2">
    <source>
        <dbReference type="EMBL" id="MBU9714921.1"/>
    </source>
</evidence>
<protein>
    <submittedName>
        <fullName evidence="2">Zf-HC2 domain-containing protein</fullName>
    </submittedName>
</protein>
<name>A0ABS6JMM4_9BACI</name>
<keyword evidence="3" id="KW-1185">Reference proteome</keyword>
<comment type="caution">
    <text evidence="2">The sequence shown here is derived from an EMBL/GenBank/DDBJ whole genome shotgun (WGS) entry which is preliminary data.</text>
</comment>
<dbReference type="Proteomes" id="UP000784880">
    <property type="component" value="Unassembled WGS sequence"/>
</dbReference>
<gene>
    <name evidence="2" type="ORF">KS419_24555</name>
</gene>
<dbReference type="Pfam" id="PF13490">
    <property type="entry name" value="zf-HC2"/>
    <property type="match status" value="1"/>
</dbReference>
<dbReference type="RefSeq" id="WP_217069746.1">
    <property type="nucleotide sequence ID" value="NZ_JAHQCS010000189.1"/>
</dbReference>
<feature type="domain" description="Putative zinc-finger" evidence="1">
    <location>
        <begin position="13"/>
        <end position="47"/>
    </location>
</feature>
<evidence type="ECO:0000313" key="3">
    <source>
        <dbReference type="Proteomes" id="UP000784880"/>
    </source>
</evidence>
<reference evidence="2 3" key="1">
    <citation type="submission" date="2021-06" db="EMBL/GenBank/DDBJ databases">
        <title>Bacillus sp. RD4P76, an endophyte from a halophyte.</title>
        <authorList>
            <person name="Sun J.-Q."/>
        </authorList>
    </citation>
    <scope>NUCLEOTIDE SEQUENCE [LARGE SCALE GENOMIC DNA]</scope>
    <source>
        <strain evidence="2 3">CGMCC 1.15917</strain>
    </source>
</reference>
<dbReference type="InterPro" id="IPR027383">
    <property type="entry name" value="Znf_put"/>
</dbReference>
<sequence>MSTFNKRKSTVTCESVQDQLSPYIDGELSELERELTQSHLLECRVCRKELNQLKVLDWNLRFEDEIDIPNELVRLREESIDKLFVEKNKVAGRPIKHHPIIEQQQKNWKQMTRFMEYLPGKKILQQTGEQMGSKINQQLSTTSKKLLKKMIGF</sequence>
<accession>A0ABS6JMM4</accession>